<dbReference type="Gene3D" id="2.10.260.10">
    <property type="match status" value="1"/>
</dbReference>
<reference evidence="1 2" key="1">
    <citation type="submission" date="2017-09" db="EMBL/GenBank/DDBJ databases">
        <title>Depth-based differentiation of microbial function through sediment-hosted aquifers and enrichment of novel symbionts in the deep terrestrial subsurface.</title>
        <authorList>
            <person name="Probst A.J."/>
            <person name="Ladd B."/>
            <person name="Jarett J.K."/>
            <person name="Geller-Mcgrath D.E."/>
            <person name="Sieber C.M."/>
            <person name="Emerson J.B."/>
            <person name="Anantharaman K."/>
            <person name="Thomas B.C."/>
            <person name="Malmstrom R."/>
            <person name="Stieglmeier M."/>
            <person name="Klingl A."/>
            <person name="Woyke T."/>
            <person name="Ryan C.M."/>
            <person name="Banfield J.F."/>
        </authorList>
    </citation>
    <scope>NUCLEOTIDE SEQUENCE [LARGE SCALE GENOMIC DNA]</scope>
    <source>
        <strain evidence="1">CG12_big_fil_rev_8_21_14_0_65_43_15</strain>
    </source>
</reference>
<dbReference type="EMBL" id="PFGP01000112">
    <property type="protein sequence ID" value="PIW66123.1"/>
    <property type="molecule type" value="Genomic_DNA"/>
</dbReference>
<name>A0A2J0LKJ1_9BACT</name>
<dbReference type="InterPro" id="IPR037914">
    <property type="entry name" value="SpoVT-AbrB_sf"/>
</dbReference>
<organism evidence="1 2">
    <name type="scientific">Candidatus Taenaricola geysiri</name>
    <dbReference type="NCBI Taxonomy" id="1974752"/>
    <lineage>
        <taxon>Bacteria</taxon>
        <taxon>Pseudomonadati</taxon>
        <taxon>Candidatus Omnitrophota</taxon>
        <taxon>Candidatus Taenaricola</taxon>
    </lineage>
</organism>
<protein>
    <recommendedName>
        <fullName evidence="3">SpoVT-AbrB domain-containing protein</fullName>
    </recommendedName>
</protein>
<evidence type="ECO:0000313" key="2">
    <source>
        <dbReference type="Proteomes" id="UP000231267"/>
    </source>
</evidence>
<comment type="caution">
    <text evidence="1">The sequence shown here is derived from an EMBL/GenBank/DDBJ whole genome shotgun (WGS) entry which is preliminary data.</text>
</comment>
<dbReference type="SUPFAM" id="SSF89447">
    <property type="entry name" value="AbrB/MazE/MraZ-like"/>
    <property type="match status" value="1"/>
</dbReference>
<gene>
    <name evidence="1" type="ORF">COW11_04970</name>
</gene>
<evidence type="ECO:0000313" key="1">
    <source>
        <dbReference type="EMBL" id="PIW66123.1"/>
    </source>
</evidence>
<proteinExistence type="predicted"/>
<accession>A0A2J0LKJ1</accession>
<evidence type="ECO:0008006" key="3">
    <source>
        <dbReference type="Google" id="ProtNLM"/>
    </source>
</evidence>
<dbReference type="AlphaFoldDB" id="A0A2J0LKJ1"/>
<dbReference type="Proteomes" id="UP000231267">
    <property type="component" value="Unassembled WGS sequence"/>
</dbReference>
<sequence>MISKLTRANQITIPRAIVAKIGLNAGSDYFEIGYQDGIIYLKPLSIEERIPKEVLEKIKNRALKEGKGDITINAKEAEGFLVKRARKR</sequence>